<dbReference type="Proteomes" id="UP000694924">
    <property type="component" value="Unplaced"/>
</dbReference>
<evidence type="ECO:0000256" key="1">
    <source>
        <dbReference type="ARBA" id="ARBA00022723"/>
    </source>
</evidence>
<dbReference type="GeneID" id="107065268"/>
<evidence type="ECO:0000313" key="5">
    <source>
        <dbReference type="Proteomes" id="UP000694924"/>
    </source>
</evidence>
<evidence type="ECO:0000259" key="4">
    <source>
        <dbReference type="Pfam" id="PF21362"/>
    </source>
</evidence>
<keyword evidence="3" id="KW-0862">Zinc</keyword>
<keyword evidence="5" id="KW-1185">Reference proteome</keyword>
<dbReference type="RefSeq" id="XP_015174280.1">
    <property type="nucleotide sequence ID" value="XM_015318794.1"/>
</dbReference>
<dbReference type="Pfam" id="PF21362">
    <property type="entry name" value="Sina_RING"/>
    <property type="match status" value="1"/>
</dbReference>
<gene>
    <name evidence="6" type="primary">LOC107065268</name>
</gene>
<accession>A0ABM1I243</accession>
<feature type="domain" description="E3 ubiquitin-protein ligase Sina-like RING finger" evidence="4">
    <location>
        <begin position="21"/>
        <end position="55"/>
    </location>
</feature>
<organism evidence="5 6">
    <name type="scientific">Polistes dominula</name>
    <name type="common">European paper wasp</name>
    <name type="synonym">Vespa dominula</name>
    <dbReference type="NCBI Taxonomy" id="743375"/>
    <lineage>
        <taxon>Eukaryota</taxon>
        <taxon>Metazoa</taxon>
        <taxon>Ecdysozoa</taxon>
        <taxon>Arthropoda</taxon>
        <taxon>Hexapoda</taxon>
        <taxon>Insecta</taxon>
        <taxon>Pterygota</taxon>
        <taxon>Neoptera</taxon>
        <taxon>Endopterygota</taxon>
        <taxon>Hymenoptera</taxon>
        <taxon>Apocrita</taxon>
        <taxon>Aculeata</taxon>
        <taxon>Vespoidea</taxon>
        <taxon>Vespidae</taxon>
        <taxon>Polistinae</taxon>
        <taxon>Polistini</taxon>
        <taxon>Polistes</taxon>
    </lineage>
</organism>
<proteinExistence type="predicted"/>
<evidence type="ECO:0000256" key="2">
    <source>
        <dbReference type="ARBA" id="ARBA00022771"/>
    </source>
</evidence>
<reference evidence="6" key="1">
    <citation type="submission" date="2025-08" db="UniProtKB">
        <authorList>
            <consortium name="RefSeq"/>
        </authorList>
    </citation>
    <scope>IDENTIFICATION</scope>
    <source>
        <tissue evidence="6">Whole body</tissue>
    </source>
</reference>
<sequence length="326" mass="37883">MALLQGKREKWCDLLENLIECPVCCEIPPNNILQCELGHHICISCRYKLTLCPICNGRFGSIRNFLAENICNKYIEIMASLKIPTIKEEKEILEKKLCIFTQTENISKTSVLVQTENVLLCNNKQTQCNIYERETQHVLTPYNLRASRTYYFIPKGNFQCCFTSCLISPLPFKQIMEHLKSYHNDTFYEVEKTWGVYKKKLELEYVSPKNYDFAINIINIGLFFIKIKILPSSDLKSEVLMANRASICKRYMFEMIIGNGQKTETFSGLVKSCKYVDSESLKDCIYIKKKKMEEIADVNNGSLFDCNFIIKNLNLMKENHDSVNHE</sequence>
<protein>
    <submittedName>
        <fullName evidence="6">Uncharacterized protein LOC107065268</fullName>
    </submittedName>
</protein>
<name>A0ABM1I243_POLDO</name>
<evidence type="ECO:0000313" key="6">
    <source>
        <dbReference type="RefSeq" id="XP_015174280.1"/>
    </source>
</evidence>
<keyword evidence="2" id="KW-0863">Zinc-finger</keyword>
<evidence type="ECO:0000256" key="3">
    <source>
        <dbReference type="ARBA" id="ARBA00022833"/>
    </source>
</evidence>
<dbReference type="InterPro" id="IPR049548">
    <property type="entry name" value="Sina-like_RING"/>
</dbReference>
<keyword evidence="1" id="KW-0479">Metal-binding</keyword>